<evidence type="ECO:0000313" key="1">
    <source>
        <dbReference type="EMBL" id="KAI0294230.1"/>
    </source>
</evidence>
<dbReference type="EMBL" id="WTXG01000078">
    <property type="protein sequence ID" value="KAI0294230.1"/>
    <property type="molecule type" value="Genomic_DNA"/>
</dbReference>
<reference evidence="1" key="1">
    <citation type="journal article" date="2022" name="New Phytol.">
        <title>Evolutionary transition to the ectomycorrhizal habit in the genomes of a hyperdiverse lineage of mushroom-forming fungi.</title>
        <authorList>
            <person name="Looney B."/>
            <person name="Miyauchi S."/>
            <person name="Morin E."/>
            <person name="Drula E."/>
            <person name="Courty P.E."/>
            <person name="Kohler A."/>
            <person name="Kuo A."/>
            <person name="LaButti K."/>
            <person name="Pangilinan J."/>
            <person name="Lipzen A."/>
            <person name="Riley R."/>
            <person name="Andreopoulos W."/>
            <person name="He G."/>
            <person name="Johnson J."/>
            <person name="Nolan M."/>
            <person name="Tritt A."/>
            <person name="Barry K.W."/>
            <person name="Grigoriev I.V."/>
            <person name="Nagy L.G."/>
            <person name="Hibbett D."/>
            <person name="Henrissat B."/>
            <person name="Matheny P.B."/>
            <person name="Labbe J."/>
            <person name="Martin F.M."/>
        </authorList>
    </citation>
    <scope>NUCLEOTIDE SEQUENCE</scope>
    <source>
        <strain evidence="1">BPL690</strain>
    </source>
</reference>
<dbReference type="AlphaFoldDB" id="A0AAD4QJ74"/>
<proteinExistence type="predicted"/>
<name>A0AAD4QJ74_9AGAM</name>
<evidence type="ECO:0000313" key="2">
    <source>
        <dbReference type="Proteomes" id="UP001203297"/>
    </source>
</evidence>
<comment type="caution">
    <text evidence="1">The sequence shown here is derived from an EMBL/GenBank/DDBJ whole genome shotgun (WGS) entry which is preliminary data.</text>
</comment>
<protein>
    <submittedName>
        <fullName evidence="1">Uncharacterized protein</fullName>
    </submittedName>
</protein>
<organism evidence="1 2">
    <name type="scientific">Multifurca ochricompacta</name>
    <dbReference type="NCBI Taxonomy" id="376703"/>
    <lineage>
        <taxon>Eukaryota</taxon>
        <taxon>Fungi</taxon>
        <taxon>Dikarya</taxon>
        <taxon>Basidiomycota</taxon>
        <taxon>Agaricomycotina</taxon>
        <taxon>Agaricomycetes</taxon>
        <taxon>Russulales</taxon>
        <taxon>Russulaceae</taxon>
        <taxon>Multifurca</taxon>
    </lineage>
</organism>
<gene>
    <name evidence="1" type="ORF">B0F90DRAFT_1758104</name>
</gene>
<dbReference type="Proteomes" id="UP001203297">
    <property type="component" value="Unassembled WGS sequence"/>
</dbReference>
<keyword evidence="2" id="KW-1185">Reference proteome</keyword>
<sequence>MFLRVKRLALRMFPALPQTQLGLVSSLISSSHAHSIHWPSEIDAPHYISAAPWSSNSYSTLVPHTHTALRLPTSNSRMCHSALVPPRLLSPSLDPPPLSQVPPALDMSRSRQSLLLCQCAGLTSPLSWNVACSRQ</sequence>
<accession>A0AAD4QJ74</accession>